<feature type="compositionally biased region" description="Acidic residues" evidence="1">
    <location>
        <begin position="35"/>
        <end position="44"/>
    </location>
</feature>
<comment type="caution">
    <text evidence="2">The sequence shown here is derived from an EMBL/GenBank/DDBJ whole genome shotgun (WGS) entry which is preliminary data.</text>
</comment>
<dbReference type="Proteomes" id="UP001596274">
    <property type="component" value="Unassembled WGS sequence"/>
</dbReference>
<proteinExistence type="predicted"/>
<organism evidence="2 3">
    <name type="scientific">Halorubrum pallidum</name>
    <dbReference type="NCBI Taxonomy" id="1526114"/>
    <lineage>
        <taxon>Archaea</taxon>
        <taxon>Methanobacteriati</taxon>
        <taxon>Methanobacteriota</taxon>
        <taxon>Stenosarchaea group</taxon>
        <taxon>Halobacteria</taxon>
        <taxon>Halobacteriales</taxon>
        <taxon>Haloferacaceae</taxon>
        <taxon>Halorubrum</taxon>
    </lineage>
</organism>
<evidence type="ECO:0000313" key="2">
    <source>
        <dbReference type="EMBL" id="MFC6772373.1"/>
    </source>
</evidence>
<keyword evidence="3" id="KW-1185">Reference proteome</keyword>
<dbReference type="EMBL" id="JBHSWT010000762">
    <property type="protein sequence ID" value="MFC6772373.1"/>
    <property type="molecule type" value="Genomic_DNA"/>
</dbReference>
<feature type="non-terminal residue" evidence="2">
    <location>
        <position position="1"/>
    </location>
</feature>
<accession>A0ABD5T562</accession>
<protein>
    <submittedName>
        <fullName evidence="2">Uncharacterized protein</fullName>
    </submittedName>
</protein>
<feature type="region of interest" description="Disordered" evidence="1">
    <location>
        <begin position="34"/>
        <end position="63"/>
    </location>
</feature>
<gene>
    <name evidence="2" type="ORF">ACFQDD_12755</name>
</gene>
<dbReference type="AlphaFoldDB" id="A0ABD5T562"/>
<evidence type="ECO:0000313" key="3">
    <source>
        <dbReference type="Proteomes" id="UP001596274"/>
    </source>
</evidence>
<name>A0ABD5T562_9EURY</name>
<evidence type="ECO:0000256" key="1">
    <source>
        <dbReference type="SAM" id="MobiDB-lite"/>
    </source>
</evidence>
<sequence>EIDLGLGETLDRADAEIDNTGTLAAFRTRVREVLGIEDEETDDDGSARTSTDPATADTGGDGT</sequence>
<reference evidence="2 3" key="1">
    <citation type="journal article" date="2019" name="Int. J. Syst. Evol. Microbiol.">
        <title>The Global Catalogue of Microorganisms (GCM) 10K type strain sequencing project: providing services to taxonomists for standard genome sequencing and annotation.</title>
        <authorList>
            <consortium name="The Broad Institute Genomics Platform"/>
            <consortium name="The Broad Institute Genome Sequencing Center for Infectious Disease"/>
            <person name="Wu L."/>
            <person name="Ma J."/>
        </authorList>
    </citation>
    <scope>NUCLEOTIDE SEQUENCE [LARGE SCALE GENOMIC DNA]</scope>
    <source>
        <strain evidence="2 3">PJ61</strain>
    </source>
</reference>